<dbReference type="GO" id="GO:0005665">
    <property type="term" value="C:RNA polymerase II, core complex"/>
    <property type="evidence" value="ECO:0007669"/>
    <property type="project" value="TreeGrafter"/>
</dbReference>
<dbReference type="SMART" id="SM00663">
    <property type="entry name" value="RPOLA_N"/>
    <property type="match status" value="1"/>
</dbReference>
<keyword evidence="5" id="KW-0548">Nucleotidyltransferase</keyword>
<dbReference type="PANTHER" id="PTHR19376:SF37">
    <property type="entry name" value="DNA-DIRECTED RNA POLYMERASE II SUBUNIT RPB1"/>
    <property type="match status" value="1"/>
</dbReference>
<dbReference type="Gene3D" id="2.40.40.20">
    <property type="match status" value="1"/>
</dbReference>
<dbReference type="Pfam" id="PF04992">
    <property type="entry name" value="RNA_pol_Rpb1_6"/>
    <property type="match status" value="1"/>
</dbReference>
<dbReference type="InterPro" id="IPR044893">
    <property type="entry name" value="RNA_pol_Rpb1_clamp_domain"/>
</dbReference>
<keyword evidence="3" id="KW-0240">DNA-directed RNA polymerase</keyword>
<evidence type="ECO:0000256" key="3">
    <source>
        <dbReference type="ARBA" id="ARBA00022478"/>
    </source>
</evidence>
<feature type="domain" description="RNA polymerase N-terminal" evidence="7">
    <location>
        <begin position="233"/>
        <end position="551"/>
    </location>
</feature>
<dbReference type="GO" id="GO:0003677">
    <property type="term" value="F:DNA binding"/>
    <property type="evidence" value="ECO:0007669"/>
    <property type="project" value="InterPro"/>
</dbReference>
<dbReference type="InterPro" id="IPR006592">
    <property type="entry name" value="RNA_pol_N"/>
</dbReference>
<evidence type="ECO:0000259" key="7">
    <source>
        <dbReference type="SMART" id="SM00663"/>
    </source>
</evidence>
<evidence type="ECO:0000313" key="8">
    <source>
        <dbReference type="EMBL" id="QHT96175.1"/>
    </source>
</evidence>
<organism evidence="8">
    <name type="scientific">viral metagenome</name>
    <dbReference type="NCBI Taxonomy" id="1070528"/>
    <lineage>
        <taxon>unclassified sequences</taxon>
        <taxon>metagenomes</taxon>
        <taxon>organismal metagenomes</taxon>
    </lineage>
</organism>
<evidence type="ECO:0000256" key="2">
    <source>
        <dbReference type="ARBA" id="ARBA00012418"/>
    </source>
</evidence>
<dbReference type="InterPro" id="IPR000722">
    <property type="entry name" value="RNA_pol_asu"/>
</dbReference>
<dbReference type="InterPro" id="IPR007066">
    <property type="entry name" value="RNA_pol_Rpb1_3"/>
</dbReference>
<dbReference type="Pfam" id="PF04983">
    <property type="entry name" value="RNA_pol_Rpb1_3"/>
    <property type="match status" value="1"/>
</dbReference>
<dbReference type="Pfam" id="PF04990">
    <property type="entry name" value="RNA_pol_Rpb1_7"/>
    <property type="match status" value="1"/>
</dbReference>
<dbReference type="InterPro" id="IPR042102">
    <property type="entry name" value="RNA_pol_Rpb1_3_sf"/>
</dbReference>
<dbReference type="InterPro" id="IPR007075">
    <property type="entry name" value="RNA_pol_Rpb1_6"/>
</dbReference>
<proteinExistence type="inferred from homology"/>
<dbReference type="Pfam" id="PF04997">
    <property type="entry name" value="RNA_pol_Rpb1_1"/>
    <property type="match status" value="1"/>
</dbReference>
<dbReference type="PANTHER" id="PTHR19376">
    <property type="entry name" value="DNA-DIRECTED RNA POLYMERASE"/>
    <property type="match status" value="1"/>
</dbReference>
<dbReference type="Gene3D" id="1.10.274.100">
    <property type="entry name" value="RNA polymerase Rpb1, domain 3"/>
    <property type="match status" value="1"/>
</dbReference>
<dbReference type="FunFam" id="2.40.40.20:FF:000019">
    <property type="entry name" value="DNA-directed RNA polymerase II subunit RPB1"/>
    <property type="match status" value="1"/>
</dbReference>
<evidence type="ECO:0000256" key="1">
    <source>
        <dbReference type="ARBA" id="ARBA00006460"/>
    </source>
</evidence>
<dbReference type="Gene3D" id="6.20.50.80">
    <property type="match status" value="1"/>
</dbReference>
<dbReference type="GO" id="GO:0003899">
    <property type="term" value="F:DNA-directed RNA polymerase activity"/>
    <property type="evidence" value="ECO:0007669"/>
    <property type="project" value="UniProtKB-EC"/>
</dbReference>
<dbReference type="GO" id="GO:0006351">
    <property type="term" value="P:DNA-templated transcription"/>
    <property type="evidence" value="ECO:0007669"/>
    <property type="project" value="InterPro"/>
</dbReference>
<keyword evidence="4" id="KW-0808">Transferase</keyword>
<dbReference type="Gene3D" id="1.10.132.30">
    <property type="match status" value="1"/>
</dbReference>
<dbReference type="Gene3D" id="1.10.150.390">
    <property type="match status" value="1"/>
</dbReference>
<comment type="similarity">
    <text evidence="1">Belongs to the RNA polymerase beta' chain family.</text>
</comment>
<dbReference type="InterPro" id="IPR007081">
    <property type="entry name" value="RNA_pol_Rpb1_5"/>
</dbReference>
<dbReference type="Pfam" id="PF04998">
    <property type="entry name" value="RNA_pol_Rpb1_5"/>
    <property type="match status" value="1"/>
</dbReference>
<name>A0A6C0IUM0_9ZZZZ</name>
<dbReference type="InterPro" id="IPR045867">
    <property type="entry name" value="DNA-dir_RpoC_beta_prime"/>
</dbReference>
<dbReference type="InterPro" id="IPR038120">
    <property type="entry name" value="Rpb1_funnel_sf"/>
</dbReference>
<dbReference type="Gene3D" id="4.10.860.120">
    <property type="entry name" value="RNA polymerase II, clamp domain"/>
    <property type="match status" value="1"/>
</dbReference>
<accession>A0A6C0IUM0</accession>
<dbReference type="InterPro" id="IPR007080">
    <property type="entry name" value="RNA_pol_Rpb1_1"/>
</dbReference>
<sequence length="1504" mass="171150">MSLNSKYYSEDINSIERIDFSILTNTDVKKYSAVSKDPFGINIAESYDNYEPKKGGLVDLRLGTCDMYLPCTTCGLDSLECPGHFGHTELAEPVYHFGFMNYLKTILQCICLKCTNIIIDKDKDIIKKISSKREKYRLKELREITKNIKYCYHCGSPVPVVSREIKEQNASVRMKLEREVGAIIVDDQTGESNESKKKIIEYLSPRSCYNILRNISDEDCFVLGFNPKISRPEDFICIRFPIPPVIIRPTAKIDFMSSSTMEDSLTLKIADIISNNIRIRNQIDKETLGTDLTSYNQDIHTLLQYHISTYFDNDASSLPTAKFKASEKPIKSISERIKGKAGRIRTNLMGKRVDFSARSVITSDPYIGIDEVGVPKRVAIDLTIPEEVTPNNIKHLTKLVKNGKNIYPGANYVHRINYIDGKQINQKIDLTRRKKDIKLVYGDVVNRHIIDGDYVLFNRQPTLHKPSMMGHRIHVLDRDGVDTFRMNVSVTKPYNADFDGDEMNIHLAQSIQARNELARIANVKYNIISAKDSNPIIGCVQDPLVGAYVLTTATNKIDYNSVCNILCSTTSKSKYNIKKGASLNGHEFFSHIIPDGINAIKKKDGKISFQIKDGILLKGILDNASLSTKKNSIIHFIWDKFGPDKTRNFIDDTQRLILEYLMYQGLTIGFKDCLVDKEINKKLVTITDNKLLENKYYITRMENDSNNISLDIIENSMASELMAINANIGSILMSTLNNENNFYKCITSGSKGKPSNIFQMMGVMGQLLIVGSRVKKSVEHRTLPHFHRNDDTPIARGFLINNFVTGLNGHEFFFAAAAGREGLIDGAIKTAQTGYIQRRLVKALEDLSVRYDGTVRTANDTIIQYIYGQNGINQLTQTSVKINLINYNNEDIVKNLSFDSKQIKELETKLKVKNLDKFNKKFIATMTDFRDNLRRIYRVATLNYKTIQENFMIPVNLNRLTDDFQQDKINKFDLEPEYIIKKIDSIINNLNNKLIIYTKKDSKLFKDDELGFKYIFQISLYEYIAPVKCIYEYKLDKNTFDKLIDDIENNYIKSIVEPGEMVGIIAAQSVGEPTSQMSLDSKHSAGSVGGGALQGVPRIQEILGYSKLIKTPQMTIYFDKEISEDKNKVNRINSFFKYLTIGELIESSEIYYQVDVNNENDIFLQEDMVTNPFYINNQKVELNNIPFVFRLKMNLEKMLDKETTLLDIKTKFISYWYNTTMNTKTMKKVEKDIFSRINRMAILSSSDNNKEQIIHIRFSMSSFDYSTLSDFMKLILNNISLKGIDNIVDTTINQERNIIFKKDGNQQVIKEHVVVTSGINFNDLTTFKGIDHIRTRCNDTGMIYKLYGIEAARNTLIHQLVSTFSAAGATELNYNHMSLLVDFMTHTGDVTSIDRHGLGKLDIDPLSKASFEQTMDHFIKAAVFNEKDYLRSVSSKITVGQVIPGGTGAFGLVLDTNKLINSEYTVDETGGRTDFIGLESEPLLTDIIKYGINETNFFIPTSVY</sequence>
<evidence type="ECO:0000256" key="4">
    <source>
        <dbReference type="ARBA" id="ARBA00022679"/>
    </source>
</evidence>
<reference evidence="8" key="1">
    <citation type="journal article" date="2020" name="Nature">
        <title>Giant virus diversity and host interactions through global metagenomics.</title>
        <authorList>
            <person name="Schulz F."/>
            <person name="Roux S."/>
            <person name="Paez-Espino D."/>
            <person name="Jungbluth S."/>
            <person name="Walsh D.A."/>
            <person name="Denef V.J."/>
            <person name="McMahon K.D."/>
            <person name="Konstantinidis K.T."/>
            <person name="Eloe-Fadrosh E.A."/>
            <person name="Kyrpides N.C."/>
            <person name="Woyke T."/>
        </authorList>
    </citation>
    <scope>NUCLEOTIDE SEQUENCE</scope>
    <source>
        <strain evidence="8">GVMAG-M-3300024302-11</strain>
    </source>
</reference>
<dbReference type="Gene3D" id="3.30.1360.140">
    <property type="match status" value="1"/>
</dbReference>
<dbReference type="InterPro" id="IPR007083">
    <property type="entry name" value="RNA_pol_Rpb1_4"/>
</dbReference>
<dbReference type="Pfam" id="PF00623">
    <property type="entry name" value="RNA_pol_Rpb1_2"/>
    <property type="match status" value="1"/>
</dbReference>
<dbReference type="InterPro" id="IPR007073">
    <property type="entry name" value="RNA_pol_Rpb1_7"/>
</dbReference>
<protein>
    <recommendedName>
        <fullName evidence="2">DNA-directed RNA polymerase</fullName>
        <ecNumber evidence="2">2.7.7.6</ecNumber>
    </recommendedName>
</protein>
<dbReference type="EMBL" id="MN740254">
    <property type="protein sequence ID" value="QHT96175.1"/>
    <property type="molecule type" value="Genomic_DNA"/>
</dbReference>
<dbReference type="SUPFAM" id="SSF64484">
    <property type="entry name" value="beta and beta-prime subunits of DNA dependent RNA-polymerase"/>
    <property type="match status" value="1"/>
</dbReference>
<evidence type="ECO:0000256" key="5">
    <source>
        <dbReference type="ARBA" id="ARBA00022695"/>
    </source>
</evidence>
<dbReference type="Pfam" id="PF05000">
    <property type="entry name" value="RNA_pol_Rpb1_4"/>
    <property type="match status" value="1"/>
</dbReference>
<dbReference type="EC" id="2.7.7.6" evidence="2"/>
<evidence type="ECO:0000256" key="6">
    <source>
        <dbReference type="ARBA" id="ARBA00023163"/>
    </source>
</evidence>
<keyword evidence="6" id="KW-0804">Transcription</keyword>
<dbReference type="InterPro" id="IPR038593">
    <property type="entry name" value="RNA_pol_Rpb1_7_sf"/>
</dbReference>
<dbReference type="Gene3D" id="6.10.250.2940">
    <property type="match status" value="1"/>
</dbReference>
<dbReference type="Gene3D" id="3.30.1490.180">
    <property type="entry name" value="RNA polymerase ii"/>
    <property type="match status" value="1"/>
</dbReference>